<keyword evidence="5" id="KW-1185">Reference proteome</keyword>
<reference evidence="4" key="1">
    <citation type="submission" date="2022-06" db="EMBL/GenBank/DDBJ databases">
        <title>Sneathiella actinostolidae sp. nov., isolated from a sea anemonein the Western Pacific Ocean.</title>
        <authorList>
            <person name="Wei M.J."/>
        </authorList>
    </citation>
    <scope>NUCLEOTIDE SEQUENCE</scope>
    <source>
        <strain evidence="4">PHK-P5</strain>
    </source>
</reference>
<keyword evidence="3" id="KW-0732">Signal</keyword>
<evidence type="ECO:0000256" key="2">
    <source>
        <dbReference type="SAM" id="Phobius"/>
    </source>
</evidence>
<dbReference type="RefSeq" id="WP_251937009.1">
    <property type="nucleotide sequence ID" value="NZ_CP098747.1"/>
</dbReference>
<evidence type="ECO:0000256" key="1">
    <source>
        <dbReference type="SAM" id="MobiDB-lite"/>
    </source>
</evidence>
<organism evidence="4 5">
    <name type="scientific">Sneathiella marina</name>
    <dbReference type="NCBI Taxonomy" id="2950108"/>
    <lineage>
        <taxon>Bacteria</taxon>
        <taxon>Pseudomonadati</taxon>
        <taxon>Pseudomonadota</taxon>
        <taxon>Alphaproteobacteria</taxon>
        <taxon>Sneathiellales</taxon>
        <taxon>Sneathiellaceae</taxon>
        <taxon>Sneathiella</taxon>
    </lineage>
</organism>
<gene>
    <name evidence="4" type="ORF">NBZ79_07545</name>
</gene>
<protein>
    <submittedName>
        <fullName evidence="4">VPLPA-CTERM sorting domain-containing protein</fullName>
    </submittedName>
</protein>
<dbReference type="Proteomes" id="UP001056291">
    <property type="component" value="Chromosome"/>
</dbReference>
<keyword evidence="2" id="KW-1133">Transmembrane helix</keyword>
<name>A0ABY4W9L5_9PROT</name>
<feature type="transmembrane region" description="Helical" evidence="2">
    <location>
        <begin position="227"/>
        <end position="248"/>
    </location>
</feature>
<feature type="region of interest" description="Disordered" evidence="1">
    <location>
        <begin position="68"/>
        <end position="88"/>
    </location>
</feature>
<accession>A0ABY4W9L5</accession>
<feature type="compositionally biased region" description="Polar residues" evidence="1">
    <location>
        <begin position="70"/>
        <end position="80"/>
    </location>
</feature>
<feature type="signal peptide" evidence="3">
    <location>
        <begin position="1"/>
        <end position="24"/>
    </location>
</feature>
<dbReference type="EMBL" id="CP098747">
    <property type="protein sequence ID" value="USG62828.1"/>
    <property type="molecule type" value="Genomic_DNA"/>
</dbReference>
<evidence type="ECO:0000313" key="5">
    <source>
        <dbReference type="Proteomes" id="UP001056291"/>
    </source>
</evidence>
<keyword evidence="2" id="KW-0812">Transmembrane</keyword>
<sequence>MTLKNITASALVAGAAFLAFNANAAIVANTDVTPNAIFGSGNANGGFAVDTQNNVELGLRAKVRFPKENTFPNNGTTTYTFDPGNGPGNPTATRPLWNFEWSVNSNVDGRDDGAALSDYRYLLSIDTDPGVGTSYITFDPINVPYADNSIGTNSTPQGGGEEAANPLEYAALISENNVAQNSWWLGTFLDPTFDPNATGIYNFMLEAFSNDGTRLAKTEMNVEISAVPLPAALPLYGAGLAALGFMAWRRKNKAKAA</sequence>
<proteinExistence type="predicted"/>
<evidence type="ECO:0000313" key="4">
    <source>
        <dbReference type="EMBL" id="USG62828.1"/>
    </source>
</evidence>
<keyword evidence="2" id="KW-0472">Membrane</keyword>
<feature type="chain" id="PRO_5046879606" evidence="3">
    <location>
        <begin position="25"/>
        <end position="257"/>
    </location>
</feature>
<evidence type="ECO:0000256" key="3">
    <source>
        <dbReference type="SAM" id="SignalP"/>
    </source>
</evidence>